<organism evidence="1 2">
    <name type="scientific">Lentinus brumalis</name>
    <dbReference type="NCBI Taxonomy" id="2498619"/>
    <lineage>
        <taxon>Eukaryota</taxon>
        <taxon>Fungi</taxon>
        <taxon>Dikarya</taxon>
        <taxon>Basidiomycota</taxon>
        <taxon>Agaricomycotina</taxon>
        <taxon>Agaricomycetes</taxon>
        <taxon>Polyporales</taxon>
        <taxon>Polyporaceae</taxon>
        <taxon>Lentinus</taxon>
    </lineage>
</organism>
<dbReference type="OrthoDB" id="2748701at2759"/>
<dbReference type="Proteomes" id="UP000256964">
    <property type="component" value="Unassembled WGS sequence"/>
</dbReference>
<evidence type="ECO:0000313" key="1">
    <source>
        <dbReference type="EMBL" id="RDX51200.1"/>
    </source>
</evidence>
<proteinExistence type="predicted"/>
<protein>
    <submittedName>
        <fullName evidence="1">Uncharacterized protein</fullName>
    </submittedName>
</protein>
<keyword evidence="2" id="KW-1185">Reference proteome</keyword>
<reference evidence="1 2" key="1">
    <citation type="journal article" date="2018" name="Biotechnol. Biofuels">
        <title>Integrative visual omics of the white-rot fungus Polyporus brumalis exposes the biotechnological potential of its oxidative enzymes for delignifying raw plant biomass.</title>
        <authorList>
            <person name="Miyauchi S."/>
            <person name="Rancon A."/>
            <person name="Drula E."/>
            <person name="Hage H."/>
            <person name="Chaduli D."/>
            <person name="Favel A."/>
            <person name="Grisel S."/>
            <person name="Henrissat B."/>
            <person name="Herpoel-Gimbert I."/>
            <person name="Ruiz-Duenas F.J."/>
            <person name="Chevret D."/>
            <person name="Hainaut M."/>
            <person name="Lin J."/>
            <person name="Wang M."/>
            <person name="Pangilinan J."/>
            <person name="Lipzen A."/>
            <person name="Lesage-Meessen L."/>
            <person name="Navarro D."/>
            <person name="Riley R."/>
            <person name="Grigoriev I.V."/>
            <person name="Zhou S."/>
            <person name="Raouche S."/>
            <person name="Rosso M.N."/>
        </authorList>
    </citation>
    <scope>NUCLEOTIDE SEQUENCE [LARGE SCALE GENOMIC DNA]</scope>
    <source>
        <strain evidence="1 2">BRFM 1820</strain>
    </source>
</reference>
<name>A0A371DF88_9APHY</name>
<dbReference type="EMBL" id="KZ857396">
    <property type="protein sequence ID" value="RDX51200.1"/>
    <property type="molecule type" value="Genomic_DNA"/>
</dbReference>
<evidence type="ECO:0000313" key="2">
    <source>
        <dbReference type="Proteomes" id="UP000256964"/>
    </source>
</evidence>
<accession>A0A371DF88</accession>
<sequence length="162" mass="17958">MHLFASLPWTTMYDSTAVPPEIWQHILTLACTDGGRACFPSPCRVNSRSTLNYLASASIRCCSRPLNRSKGSSHSCTHVPRATRPSLALLSTLNLRRTHLYSSYPRSDLAAEDKRKALHTRFTDAANELFVLVALTLRTLCLTVGNPLAPFPCAMLLLEELK</sequence>
<dbReference type="AlphaFoldDB" id="A0A371DF88"/>
<gene>
    <name evidence="1" type="ORF">OH76DRAFT_357621</name>
</gene>